<organism evidence="1 2">
    <name type="scientific">Salegentibacter salinarum</name>
    <dbReference type="NCBI Taxonomy" id="447422"/>
    <lineage>
        <taxon>Bacteria</taxon>
        <taxon>Pseudomonadati</taxon>
        <taxon>Bacteroidota</taxon>
        <taxon>Flavobacteriia</taxon>
        <taxon>Flavobacteriales</taxon>
        <taxon>Flavobacteriaceae</taxon>
        <taxon>Salegentibacter</taxon>
    </lineage>
</organism>
<comment type="caution">
    <text evidence="1">The sequence shown here is derived from an EMBL/GenBank/DDBJ whole genome shotgun (WGS) entry which is preliminary data.</text>
</comment>
<evidence type="ECO:0000313" key="1">
    <source>
        <dbReference type="EMBL" id="PKD21476.1"/>
    </source>
</evidence>
<accession>A0A2N0U3J2</accession>
<gene>
    <name evidence="1" type="ORF">APR41_00370</name>
</gene>
<proteinExistence type="predicted"/>
<dbReference type="Gene3D" id="2.60.40.1930">
    <property type="match status" value="1"/>
</dbReference>
<dbReference type="Proteomes" id="UP000232673">
    <property type="component" value="Unassembled WGS sequence"/>
</dbReference>
<protein>
    <recommendedName>
        <fullName evidence="3">Macroglobulin domain-containing protein</fullName>
    </recommendedName>
</protein>
<dbReference type="EMBL" id="LKTS01000001">
    <property type="protein sequence ID" value="PKD21476.1"/>
    <property type="molecule type" value="Genomic_DNA"/>
</dbReference>
<keyword evidence="2" id="KW-1185">Reference proteome</keyword>
<reference evidence="1 2" key="1">
    <citation type="submission" date="2015-10" db="EMBL/GenBank/DDBJ databases">
        <title>Draft genome sequence of Salegentibacter salinarum KCTC 12975.</title>
        <authorList>
            <person name="Lin W."/>
            <person name="Zheng Q."/>
        </authorList>
    </citation>
    <scope>NUCLEOTIDE SEQUENCE [LARGE SCALE GENOMIC DNA]</scope>
    <source>
        <strain evidence="1 2">KCTC 12975</strain>
    </source>
</reference>
<evidence type="ECO:0008006" key="3">
    <source>
        <dbReference type="Google" id="ProtNLM"/>
    </source>
</evidence>
<name>A0A2N0U3J2_9FLAO</name>
<dbReference type="STRING" id="447422.SAMN05660903_00495"/>
<sequence length="588" mass="67826">MYGVQMLNQTFGKSKKLKMNNLFKILLVFLPLCEMWAQPVTSNMQLQESFKELPQEEVFVHYNSSLLMPGAQFYYKVYVLNTAENKLSGLSKVAYVALIDKNGEEVFKHKIYLENGVGASDFFIPNSVNSGHYKLVAYTQWMQNGGVKNSFRADLLSINPYQNEQDIIDTDKEISAVNLKDNNSGEFLSLSVLKTTYEKREKVILEILNTEKIIGNFSISVNKLEEFEVPEKPTSANYGRNYEIENKSNSEYFIPELRGELLLGSISPMPINSNRKPQVALSINGNQQIFRTSVVNNTGEFFVNLDEKFDGETALLQVLNDEDSNYKIQLRKKEKINTSALVFKDYKISAEANDEILQRSIHHQIENAFFEVKADSLPVAEMENKELYPGESQLYVLDKYTRFKTLEETFVEFIYLARIRKDEQGEPEFRVSGIQNSLDYGLPPLLLVDNVLVEDHSHFINYPSEKVESIEVFRNNFYLGPTVAQGLIKVKTIEGDYVESLDKLTEIKIKSPQLDKNYSFQNYNQPEKFNRIPDFRYQLFWMPHIELEEKNKAIEFFTSDVTGTFEISLEGFTRDGEPISLKKQFEVK</sequence>
<dbReference type="AlphaFoldDB" id="A0A2N0U3J2"/>
<evidence type="ECO:0000313" key="2">
    <source>
        <dbReference type="Proteomes" id="UP000232673"/>
    </source>
</evidence>